<feature type="region of interest" description="Disordered" evidence="1">
    <location>
        <begin position="77"/>
        <end position="99"/>
    </location>
</feature>
<feature type="region of interest" description="Disordered" evidence="1">
    <location>
        <begin position="113"/>
        <end position="139"/>
    </location>
</feature>
<dbReference type="Proteomes" id="UP000256645">
    <property type="component" value="Unassembled WGS sequence"/>
</dbReference>
<evidence type="ECO:0000313" key="3">
    <source>
        <dbReference type="Proteomes" id="UP000256645"/>
    </source>
</evidence>
<evidence type="ECO:0000256" key="1">
    <source>
        <dbReference type="SAM" id="MobiDB-lite"/>
    </source>
</evidence>
<sequence>MLDRARSSDLGVVSMGRCKLVTEQNGLSLVLLQGRILQDVPLALLPAFLDIHEADADIAGDGQAQTEGKALPGVARAVDDDTADDGPDPRGALAHQGVQGEEGDLAALGADVREHGGGEGVEGRHGGAVDHGEGPDFPEVVEAEPRRADADTAPDGDDEQEAAVDHQDHFGADLEVPLDHPEDEDPRGVGDALHDVQLRRGRGAVGDDGVLADAVDLVGCCVAVGDEEVAQEVEPGLGEARDALECVEVCFGSHGEIGLALGKFGGARLLHEEPGGATDNPDTSGYPDDDYCCFDIRGAGVVGVQPICCPESDEERECVSDAHATKSNVAQTISLKHLRLLEFCLGHLASLERSL</sequence>
<organism evidence="2 3">
    <name type="scientific">Coleophoma cylindrospora</name>
    <dbReference type="NCBI Taxonomy" id="1849047"/>
    <lineage>
        <taxon>Eukaryota</taxon>
        <taxon>Fungi</taxon>
        <taxon>Dikarya</taxon>
        <taxon>Ascomycota</taxon>
        <taxon>Pezizomycotina</taxon>
        <taxon>Leotiomycetes</taxon>
        <taxon>Helotiales</taxon>
        <taxon>Dermateaceae</taxon>
        <taxon>Coleophoma</taxon>
    </lineage>
</organism>
<dbReference type="AlphaFoldDB" id="A0A3D8RU62"/>
<evidence type="ECO:0000313" key="2">
    <source>
        <dbReference type="EMBL" id="RDW77627.1"/>
    </source>
</evidence>
<feature type="compositionally biased region" description="Basic and acidic residues" evidence="1">
    <location>
        <begin position="113"/>
        <end position="134"/>
    </location>
</feature>
<keyword evidence="3" id="KW-1185">Reference proteome</keyword>
<proteinExistence type="predicted"/>
<reference evidence="2 3" key="1">
    <citation type="journal article" date="2018" name="IMA Fungus">
        <title>IMA Genome-F 9: Draft genome sequence of Annulohypoxylon stygium, Aspergillus mulundensis, Berkeleyomyces basicola (syn. Thielaviopsis basicola), Ceratocystis smalleyi, two Cercospora beticola strains, Coleophoma cylindrospora, Fusarium fracticaudum, Phialophora cf. hyalina, and Morchella septimelata.</title>
        <authorList>
            <person name="Wingfield B.D."/>
            <person name="Bills G.F."/>
            <person name="Dong Y."/>
            <person name="Huang W."/>
            <person name="Nel W.J."/>
            <person name="Swalarsk-Parry B.S."/>
            <person name="Vaghefi N."/>
            <person name="Wilken P.M."/>
            <person name="An Z."/>
            <person name="de Beer Z.W."/>
            <person name="De Vos L."/>
            <person name="Chen L."/>
            <person name="Duong T.A."/>
            <person name="Gao Y."/>
            <person name="Hammerbacher A."/>
            <person name="Kikkert J.R."/>
            <person name="Li Y."/>
            <person name="Li H."/>
            <person name="Li K."/>
            <person name="Li Q."/>
            <person name="Liu X."/>
            <person name="Ma X."/>
            <person name="Naidoo K."/>
            <person name="Pethybridge S.J."/>
            <person name="Sun J."/>
            <person name="Steenkamp E.T."/>
            <person name="van der Nest M.A."/>
            <person name="van Wyk S."/>
            <person name="Wingfield M.J."/>
            <person name="Xiong C."/>
            <person name="Yue Q."/>
            <person name="Zhang X."/>
        </authorList>
    </citation>
    <scope>NUCLEOTIDE SEQUENCE [LARGE SCALE GENOMIC DNA]</scope>
    <source>
        <strain evidence="2 3">BP6252</strain>
    </source>
</reference>
<comment type="caution">
    <text evidence="2">The sequence shown here is derived from an EMBL/GenBank/DDBJ whole genome shotgun (WGS) entry which is preliminary data.</text>
</comment>
<gene>
    <name evidence="2" type="ORF">BP6252_05680</name>
</gene>
<accession>A0A3D8RU62</accession>
<name>A0A3D8RU62_9HELO</name>
<dbReference type="EMBL" id="PDLM01000005">
    <property type="protein sequence ID" value="RDW77627.1"/>
    <property type="molecule type" value="Genomic_DNA"/>
</dbReference>
<protein>
    <submittedName>
        <fullName evidence="2">Uncharacterized protein</fullName>
    </submittedName>
</protein>